<dbReference type="AlphaFoldDB" id="A0A1S1HU22"/>
<dbReference type="Proteomes" id="UP000179588">
    <property type="component" value="Unassembled WGS sequence"/>
</dbReference>
<protein>
    <submittedName>
        <fullName evidence="1">Uncharacterized protein</fullName>
    </submittedName>
</protein>
<sequence length="103" mass="11765">MRNKYWCPKCDKPFPPENFSIQVGDRVDYTVQQVGDDDNDERFIRFSSEEGDVLKIEGENAFIACEDGDEEWFPLDSLTLSAAPNLLTMAFTGVCECKTKEEQ</sequence>
<evidence type="ECO:0000313" key="2">
    <source>
        <dbReference type="Proteomes" id="UP000179588"/>
    </source>
</evidence>
<proteinExistence type="predicted"/>
<organism evidence="1 2">
    <name type="scientific">Providencia stuartii</name>
    <dbReference type="NCBI Taxonomy" id="588"/>
    <lineage>
        <taxon>Bacteria</taxon>
        <taxon>Pseudomonadati</taxon>
        <taxon>Pseudomonadota</taxon>
        <taxon>Gammaproteobacteria</taxon>
        <taxon>Enterobacterales</taxon>
        <taxon>Morganellaceae</taxon>
        <taxon>Providencia</taxon>
    </lineage>
</organism>
<reference evidence="1 2" key="1">
    <citation type="submission" date="2016-03" db="EMBL/GenBank/DDBJ databases">
        <title>Genome sequence of Providencia stuartii strain, isolated from the salivary glands of larval Lucilia sericata.</title>
        <authorList>
            <person name="Yuan Y."/>
            <person name="Zhang Y."/>
            <person name="Fu S."/>
            <person name="Crippen T.L."/>
            <person name="Visi D."/>
            <person name="Benbow M.E."/>
            <person name="Allen M."/>
            <person name="Tomberlin J.K."/>
            <person name="Sze S.-H."/>
            <person name="Tarone A.M."/>
        </authorList>
    </citation>
    <scope>NUCLEOTIDE SEQUENCE [LARGE SCALE GENOMIC DNA]</scope>
    <source>
        <strain evidence="1 2">Crippen</strain>
    </source>
</reference>
<name>A0A1S1HU22_PROST</name>
<evidence type="ECO:0000313" key="1">
    <source>
        <dbReference type="EMBL" id="OHT25844.1"/>
    </source>
</evidence>
<dbReference type="EMBL" id="LVIE01000001">
    <property type="protein sequence ID" value="OHT25844.1"/>
    <property type="molecule type" value="Genomic_DNA"/>
</dbReference>
<keyword evidence="2" id="KW-1185">Reference proteome</keyword>
<accession>A0A1S1HU22</accession>
<gene>
    <name evidence="1" type="ORF">A3Q29_00315</name>
</gene>
<comment type="caution">
    <text evidence="1">The sequence shown here is derived from an EMBL/GenBank/DDBJ whole genome shotgun (WGS) entry which is preliminary data.</text>
</comment>